<reference evidence="2 3" key="1">
    <citation type="submission" date="2020-08" db="EMBL/GenBank/DDBJ databases">
        <title>Genomic Encyclopedia of Type Strains, Phase IV (KMG-IV): sequencing the most valuable type-strain genomes for metagenomic binning, comparative biology and taxonomic classification.</title>
        <authorList>
            <person name="Goeker M."/>
        </authorList>
    </citation>
    <scope>NUCLEOTIDE SEQUENCE [LARGE SCALE GENOMIC DNA]</scope>
    <source>
        <strain evidence="2 3">DSM 25895</strain>
    </source>
</reference>
<proteinExistence type="predicted"/>
<evidence type="ECO:0000313" key="2">
    <source>
        <dbReference type="EMBL" id="MBB5691684.1"/>
    </source>
</evidence>
<feature type="region of interest" description="Disordered" evidence="1">
    <location>
        <begin position="129"/>
        <end position="169"/>
    </location>
</feature>
<name>A0A840YCQ9_9PROT</name>
<comment type="caution">
    <text evidence="2">The sequence shown here is derived from an EMBL/GenBank/DDBJ whole genome shotgun (WGS) entry which is preliminary data.</text>
</comment>
<feature type="region of interest" description="Disordered" evidence="1">
    <location>
        <begin position="1"/>
        <end position="30"/>
    </location>
</feature>
<keyword evidence="3" id="KW-1185">Reference proteome</keyword>
<organism evidence="2 3">
    <name type="scientific">Neoroseomonas alkaliterrae</name>
    <dbReference type="NCBI Taxonomy" id="1452450"/>
    <lineage>
        <taxon>Bacteria</taxon>
        <taxon>Pseudomonadati</taxon>
        <taxon>Pseudomonadota</taxon>
        <taxon>Alphaproteobacteria</taxon>
        <taxon>Acetobacterales</taxon>
        <taxon>Acetobacteraceae</taxon>
        <taxon>Neoroseomonas</taxon>
    </lineage>
</organism>
<sequence length="269" mass="28448">MQRRGTEPAGWEGRAGGSSPLADGPATMRRGAVLVRMRPVAAAPASGMRAPQGHSLDADRPRYDACVWPDPSSRGSLDVPGCAWTRCNAASDPRATSCRTVWKRRLPSCGLCGGREEVAGRLLPDATDRGIGSGAASGRMRSPSSADCGPWARAASAGEHDDRPLPGKNGRAALRHAWEGRVGTVARIARRTAPRRGFLPLWPHGSGLPIPRPRTSAESRAPETVRRVSGAGSRSCRPLPDREASPCAPGIAARGPFTEQYRVQDAGWA</sequence>
<feature type="region of interest" description="Disordered" evidence="1">
    <location>
        <begin position="207"/>
        <end position="251"/>
    </location>
</feature>
<protein>
    <submittedName>
        <fullName evidence="2">Uncharacterized protein</fullName>
    </submittedName>
</protein>
<dbReference type="Proteomes" id="UP000562254">
    <property type="component" value="Unassembled WGS sequence"/>
</dbReference>
<feature type="compositionally biased region" description="Basic and acidic residues" evidence="1">
    <location>
        <begin position="215"/>
        <end position="226"/>
    </location>
</feature>
<dbReference type="AlphaFoldDB" id="A0A840YCQ9"/>
<accession>A0A840YCQ9</accession>
<dbReference type="EMBL" id="JACIJE010000015">
    <property type="protein sequence ID" value="MBB5691684.1"/>
    <property type="molecule type" value="Genomic_DNA"/>
</dbReference>
<evidence type="ECO:0000313" key="3">
    <source>
        <dbReference type="Proteomes" id="UP000562254"/>
    </source>
</evidence>
<gene>
    <name evidence="2" type="ORF">FHS88_003845</name>
</gene>
<evidence type="ECO:0000256" key="1">
    <source>
        <dbReference type="SAM" id="MobiDB-lite"/>
    </source>
</evidence>